<dbReference type="Gene3D" id="3.40.50.620">
    <property type="entry name" value="HUPs"/>
    <property type="match status" value="1"/>
</dbReference>
<sequence>MNDYTIIERNVKPGRGKTEKEFMGSAKKRVIVGMSGGVDSAVSALLLKEQGYDVVGVFMKNWDDSADDVECPAAADYEDVRSVCDQIGIPYYTVNFENEYWERVFQYFLAEYKRGRTPNPDVLCNKEIKFAAFLDFAKKAGADYLATGHYARLESSKGITYLKKGLDAGKDQSYFLCMLSQNQIERAMFPIGGMQKADVRALADRAGLSVAKKKDSTGICFIGERKFKQFLQTYLPASPGDMKTVEGEVVGRHDGLMYYTLGQRRGLNIGGSKDGTGERWFVVEKDMQNNILYVSQGAESELLYSRALVMSGMNFISGGGERKSFECGAKVRYRQPDQKGRAEKLGEALYRVEFEEKQRAVTPGQYCVLYDGDICLGGGVIDEVIF</sequence>
<reference evidence="18 19" key="1">
    <citation type="submission" date="2015-04" db="EMBL/GenBank/DDBJ databases">
        <title>Draft genome sequence of bacteremic isolate Catabacter hongkongensis type strain HKU16T.</title>
        <authorList>
            <person name="Lau S.K."/>
            <person name="Teng J.L."/>
            <person name="Huang Y."/>
            <person name="Curreem S.O."/>
            <person name="Tsui S.K."/>
            <person name="Woo P.C."/>
        </authorList>
    </citation>
    <scope>NUCLEOTIDE SEQUENCE [LARGE SCALE GENOMIC DNA]</scope>
    <source>
        <strain evidence="18 19">HKU16</strain>
    </source>
</reference>
<keyword evidence="12" id="KW-1015">Disulfide bond</keyword>
<dbReference type="STRING" id="270498.CHK_0936"/>
<dbReference type="PANTHER" id="PTHR11933:SF5">
    <property type="entry name" value="MITOCHONDRIAL TRNA-SPECIFIC 2-THIOURIDYLASE 1"/>
    <property type="match status" value="1"/>
</dbReference>
<dbReference type="AlphaFoldDB" id="A0A0M2NGU9"/>
<dbReference type="Gene3D" id="2.40.30.10">
    <property type="entry name" value="Translation factors"/>
    <property type="match status" value="1"/>
</dbReference>
<comment type="similarity">
    <text evidence="2 15">Belongs to the MnmA/TRMU family.</text>
</comment>
<dbReference type="InterPro" id="IPR023382">
    <property type="entry name" value="MnmA-like_central_sf"/>
</dbReference>
<accession>A0A0M2NGU9</accession>
<name>A0A0M2NGU9_9FIRM</name>
<feature type="site" description="Interaction with tRNA" evidence="15">
    <location>
        <position position="149"/>
    </location>
</feature>
<keyword evidence="7 15" id="KW-0808">Transferase</keyword>
<feature type="region of interest" description="Interaction with tRNA" evidence="15">
    <location>
        <begin position="332"/>
        <end position="333"/>
    </location>
</feature>
<feature type="region of interest" description="Interaction with target base in tRNA" evidence="15">
    <location>
        <begin position="119"/>
        <end position="121"/>
    </location>
</feature>
<comment type="caution">
    <text evidence="18">The sequence shown here is derived from an EMBL/GenBank/DDBJ whole genome shotgun (WGS) entry which is preliminary data.</text>
</comment>
<dbReference type="InterPro" id="IPR014729">
    <property type="entry name" value="Rossmann-like_a/b/a_fold"/>
</dbReference>
<dbReference type="EC" id="2.8.1.13" evidence="3 15"/>
<protein>
    <recommendedName>
        <fullName evidence="4 15">tRNA-specific 2-thiouridylase MnmA</fullName>
        <ecNumber evidence="3 15">2.8.1.13</ecNumber>
    </recommendedName>
</protein>
<evidence type="ECO:0000256" key="11">
    <source>
        <dbReference type="ARBA" id="ARBA00022884"/>
    </source>
</evidence>
<evidence type="ECO:0000259" key="17">
    <source>
        <dbReference type="Pfam" id="PF20259"/>
    </source>
</evidence>
<keyword evidence="6 15" id="KW-0820">tRNA-binding</keyword>
<dbReference type="PATRIC" id="fig|270498.16.peg.532"/>
<feature type="binding site" evidence="15">
    <location>
        <position position="59"/>
    </location>
    <ligand>
        <name>ATP</name>
        <dbReference type="ChEBI" id="CHEBI:30616"/>
    </ligand>
</feature>
<evidence type="ECO:0000256" key="3">
    <source>
        <dbReference type="ARBA" id="ARBA00011949"/>
    </source>
</evidence>
<dbReference type="GO" id="GO:0103016">
    <property type="term" value="F:tRNA-uridine 2-sulfurtransferase activity"/>
    <property type="evidence" value="ECO:0007669"/>
    <property type="project" value="UniProtKB-EC"/>
</dbReference>
<dbReference type="GO" id="GO:0002143">
    <property type="term" value="P:tRNA wobble position uridine thiolation"/>
    <property type="evidence" value="ECO:0007669"/>
    <property type="project" value="TreeGrafter"/>
</dbReference>
<evidence type="ECO:0000256" key="7">
    <source>
        <dbReference type="ARBA" id="ARBA00022679"/>
    </source>
</evidence>
<dbReference type="GO" id="GO:0005524">
    <property type="term" value="F:ATP binding"/>
    <property type="evidence" value="ECO:0007669"/>
    <property type="project" value="UniProtKB-KW"/>
</dbReference>
<evidence type="ECO:0000313" key="19">
    <source>
        <dbReference type="Proteomes" id="UP000034076"/>
    </source>
</evidence>
<keyword evidence="19" id="KW-1185">Reference proteome</keyword>
<feature type="region of interest" description="Interaction with tRNA" evidence="15">
    <location>
        <begin position="170"/>
        <end position="172"/>
    </location>
</feature>
<gene>
    <name evidence="15" type="primary">mnmA</name>
    <name evidence="18" type="ORF">CHK_0936</name>
</gene>
<dbReference type="Proteomes" id="UP000034076">
    <property type="component" value="Unassembled WGS sequence"/>
</dbReference>
<dbReference type="FunFam" id="2.40.30.10:FF:000023">
    <property type="entry name" value="tRNA-specific 2-thiouridylase MnmA"/>
    <property type="match status" value="1"/>
</dbReference>
<feature type="active site" description="Cysteine persulfide intermediate" evidence="15">
    <location>
        <position position="220"/>
    </location>
</feature>
<dbReference type="SUPFAM" id="SSF52402">
    <property type="entry name" value="Adenine nucleotide alpha hydrolases-like"/>
    <property type="match status" value="1"/>
</dbReference>
<dbReference type="NCBIfam" id="NF001138">
    <property type="entry name" value="PRK00143.1"/>
    <property type="match status" value="1"/>
</dbReference>
<evidence type="ECO:0000256" key="4">
    <source>
        <dbReference type="ARBA" id="ARBA00013805"/>
    </source>
</evidence>
<keyword evidence="5 15" id="KW-0963">Cytoplasm</keyword>
<evidence type="ECO:0000256" key="14">
    <source>
        <dbReference type="ARBA" id="ARBA00056575"/>
    </source>
</evidence>
<dbReference type="Gene3D" id="2.30.30.280">
    <property type="entry name" value="Adenine nucleotide alpha hydrolases-like domains"/>
    <property type="match status" value="1"/>
</dbReference>
<comment type="subcellular location">
    <subcellularLocation>
        <location evidence="1 15">Cytoplasm</location>
    </subcellularLocation>
</comment>
<dbReference type="Pfam" id="PF20259">
    <property type="entry name" value="tRNA_Me_trans_M"/>
    <property type="match status" value="1"/>
</dbReference>
<feature type="binding site" evidence="15">
    <location>
        <begin position="33"/>
        <end position="40"/>
    </location>
    <ligand>
        <name>ATP</name>
        <dbReference type="ChEBI" id="CHEBI:30616"/>
    </ligand>
</feature>
<dbReference type="InterPro" id="IPR046885">
    <property type="entry name" value="MnmA-like_C"/>
</dbReference>
<feature type="site" description="Interaction with tRNA" evidence="15">
    <location>
        <position position="365"/>
    </location>
</feature>
<evidence type="ECO:0000256" key="12">
    <source>
        <dbReference type="ARBA" id="ARBA00023157"/>
    </source>
</evidence>
<comment type="catalytic activity">
    <reaction evidence="13 15">
        <text>S-sulfanyl-L-cysteinyl-[protein] + uridine(34) in tRNA + AH2 + ATP = 2-thiouridine(34) in tRNA + L-cysteinyl-[protein] + A + AMP + diphosphate + H(+)</text>
        <dbReference type="Rhea" id="RHEA:47032"/>
        <dbReference type="Rhea" id="RHEA-COMP:10131"/>
        <dbReference type="Rhea" id="RHEA-COMP:11726"/>
        <dbReference type="Rhea" id="RHEA-COMP:11727"/>
        <dbReference type="Rhea" id="RHEA-COMP:11728"/>
        <dbReference type="ChEBI" id="CHEBI:13193"/>
        <dbReference type="ChEBI" id="CHEBI:15378"/>
        <dbReference type="ChEBI" id="CHEBI:17499"/>
        <dbReference type="ChEBI" id="CHEBI:29950"/>
        <dbReference type="ChEBI" id="CHEBI:30616"/>
        <dbReference type="ChEBI" id="CHEBI:33019"/>
        <dbReference type="ChEBI" id="CHEBI:61963"/>
        <dbReference type="ChEBI" id="CHEBI:65315"/>
        <dbReference type="ChEBI" id="CHEBI:87170"/>
        <dbReference type="ChEBI" id="CHEBI:456215"/>
        <dbReference type="EC" id="2.8.1.13"/>
    </reaction>
</comment>
<evidence type="ECO:0000256" key="9">
    <source>
        <dbReference type="ARBA" id="ARBA00022741"/>
    </source>
</evidence>
<evidence type="ECO:0000256" key="15">
    <source>
        <dbReference type="HAMAP-Rule" id="MF_00144"/>
    </source>
</evidence>
<keyword evidence="11 15" id="KW-0694">RNA-binding</keyword>
<comment type="function">
    <text evidence="14 15">Catalyzes the 2-thiolation of uridine at the wobble position (U34) of tRNA, leading to the formation of s(2)U34.</text>
</comment>
<dbReference type="PANTHER" id="PTHR11933">
    <property type="entry name" value="TRNA 5-METHYLAMINOMETHYL-2-THIOURIDYLATE -METHYLTRANSFERASE"/>
    <property type="match status" value="1"/>
</dbReference>
<dbReference type="FunFam" id="3.40.50.620:FF:000004">
    <property type="entry name" value="tRNA-specific 2-thiouridylase MnmA"/>
    <property type="match status" value="1"/>
</dbReference>
<evidence type="ECO:0000313" key="18">
    <source>
        <dbReference type="EMBL" id="KKI51769.1"/>
    </source>
</evidence>
<feature type="active site" description="Nucleophile" evidence="15">
    <location>
        <position position="124"/>
    </location>
</feature>
<dbReference type="InterPro" id="IPR004506">
    <property type="entry name" value="MnmA-like"/>
</dbReference>
<evidence type="ECO:0000256" key="10">
    <source>
        <dbReference type="ARBA" id="ARBA00022840"/>
    </source>
</evidence>
<evidence type="ECO:0000256" key="8">
    <source>
        <dbReference type="ARBA" id="ARBA00022694"/>
    </source>
</evidence>
<dbReference type="GO" id="GO:0005737">
    <property type="term" value="C:cytoplasm"/>
    <property type="evidence" value="ECO:0007669"/>
    <property type="project" value="UniProtKB-SubCell"/>
</dbReference>
<organism evidence="18 19">
    <name type="scientific">Christensenella hongkongensis</name>
    <dbReference type="NCBI Taxonomy" id="270498"/>
    <lineage>
        <taxon>Bacteria</taxon>
        <taxon>Bacillati</taxon>
        <taxon>Bacillota</taxon>
        <taxon>Clostridia</taxon>
        <taxon>Christensenellales</taxon>
        <taxon>Christensenellaceae</taxon>
        <taxon>Christensenella</taxon>
    </lineage>
</organism>
<evidence type="ECO:0000256" key="6">
    <source>
        <dbReference type="ARBA" id="ARBA00022555"/>
    </source>
</evidence>
<dbReference type="NCBIfam" id="TIGR00420">
    <property type="entry name" value="trmU"/>
    <property type="match status" value="1"/>
</dbReference>
<keyword evidence="10 15" id="KW-0067">ATP-binding</keyword>
<comment type="caution">
    <text evidence="15">Lacks conserved residue(s) required for the propagation of feature annotation.</text>
</comment>
<dbReference type="HAMAP" id="MF_00144">
    <property type="entry name" value="tRNA_thiouridyl_MnmA"/>
    <property type="match status" value="1"/>
</dbReference>
<feature type="binding site" evidence="15">
    <location>
        <position position="148"/>
    </location>
    <ligand>
        <name>ATP</name>
        <dbReference type="ChEBI" id="CHEBI:30616"/>
    </ligand>
</feature>
<feature type="domain" description="tRNA-specific 2-thiouridylase MnmA-like central" evidence="17">
    <location>
        <begin position="228"/>
        <end position="296"/>
    </location>
</feature>
<keyword evidence="8 15" id="KW-0819">tRNA processing</keyword>
<evidence type="ECO:0000256" key="2">
    <source>
        <dbReference type="ARBA" id="ARBA00006191"/>
    </source>
</evidence>
<evidence type="ECO:0000256" key="1">
    <source>
        <dbReference type="ARBA" id="ARBA00004496"/>
    </source>
</evidence>
<dbReference type="GO" id="GO:0000049">
    <property type="term" value="F:tRNA binding"/>
    <property type="evidence" value="ECO:0007669"/>
    <property type="project" value="UniProtKB-KW"/>
</dbReference>
<keyword evidence="9 15" id="KW-0547">Nucleotide-binding</keyword>
<dbReference type="Pfam" id="PF03054">
    <property type="entry name" value="tRNA_Me_trans"/>
    <property type="match status" value="1"/>
</dbReference>
<proteinExistence type="inferred from homology"/>
<dbReference type="FunFam" id="2.30.30.280:FF:000001">
    <property type="entry name" value="tRNA-specific 2-thiouridylase MnmA"/>
    <property type="match status" value="1"/>
</dbReference>
<evidence type="ECO:0000256" key="13">
    <source>
        <dbReference type="ARBA" id="ARBA00051542"/>
    </source>
</evidence>
<dbReference type="CDD" id="cd01998">
    <property type="entry name" value="MnmA_TRMU-like"/>
    <property type="match status" value="1"/>
</dbReference>
<dbReference type="InterPro" id="IPR046884">
    <property type="entry name" value="MnmA-like_central"/>
</dbReference>
<feature type="domain" description="tRNA-specific 2-thiouridylase MnmA-like C-terminal" evidence="16">
    <location>
        <begin position="306"/>
        <end position="381"/>
    </location>
</feature>
<evidence type="ECO:0000259" key="16">
    <source>
        <dbReference type="Pfam" id="PF20258"/>
    </source>
</evidence>
<dbReference type="EMBL" id="LAYJ01000068">
    <property type="protein sequence ID" value="KKI51769.1"/>
    <property type="molecule type" value="Genomic_DNA"/>
</dbReference>
<evidence type="ECO:0000256" key="5">
    <source>
        <dbReference type="ARBA" id="ARBA00022490"/>
    </source>
</evidence>
<dbReference type="Pfam" id="PF20258">
    <property type="entry name" value="tRNA_Me_trans_C"/>
    <property type="match status" value="1"/>
</dbReference>